<feature type="transmembrane region" description="Helical" evidence="2">
    <location>
        <begin position="21"/>
        <end position="41"/>
    </location>
</feature>
<dbReference type="Proteomes" id="UP001212803">
    <property type="component" value="Chromosome"/>
</dbReference>
<dbReference type="Pfam" id="PF09489">
    <property type="entry name" value="CbtB"/>
    <property type="match status" value="1"/>
</dbReference>
<keyword evidence="4" id="KW-1185">Reference proteome</keyword>
<accession>A0ABY7M7D3</accession>
<keyword evidence="2" id="KW-0472">Membrane</keyword>
<keyword evidence="2" id="KW-1133">Transmembrane helix</keyword>
<name>A0ABY7M7D3_9CHLR</name>
<organism evidence="3 4">
    <name type="scientific">Tepidiforma flava</name>
    <dbReference type="NCBI Taxonomy" id="3004094"/>
    <lineage>
        <taxon>Bacteria</taxon>
        <taxon>Bacillati</taxon>
        <taxon>Chloroflexota</taxon>
        <taxon>Tepidiformia</taxon>
        <taxon>Tepidiformales</taxon>
        <taxon>Tepidiformaceae</taxon>
        <taxon>Tepidiforma</taxon>
    </lineage>
</organism>
<dbReference type="EMBL" id="CP115149">
    <property type="protein sequence ID" value="WBL36315.1"/>
    <property type="molecule type" value="Genomic_DNA"/>
</dbReference>
<evidence type="ECO:0000256" key="2">
    <source>
        <dbReference type="SAM" id="Phobius"/>
    </source>
</evidence>
<gene>
    <name evidence="3" type="ORF">O0235_01650</name>
</gene>
<proteinExistence type="predicted"/>
<protein>
    <submittedName>
        <fullName evidence="3">CbtB-domain containing protein</fullName>
    </submittedName>
</protein>
<dbReference type="RefSeq" id="WP_270056839.1">
    <property type="nucleotide sequence ID" value="NZ_CP115149.1"/>
</dbReference>
<feature type="region of interest" description="Disordered" evidence="1">
    <location>
        <begin position="1"/>
        <end position="20"/>
    </location>
</feature>
<keyword evidence="2" id="KW-0812">Transmembrane</keyword>
<evidence type="ECO:0000313" key="4">
    <source>
        <dbReference type="Proteomes" id="UP001212803"/>
    </source>
</evidence>
<evidence type="ECO:0000256" key="1">
    <source>
        <dbReference type="SAM" id="MobiDB-lite"/>
    </source>
</evidence>
<reference evidence="3 4" key="1">
    <citation type="journal article" date="2023" name="ISME J.">
        <title>Thermophilic Dehalococcoidia with unusual traits shed light on an unexpected past.</title>
        <authorList>
            <person name="Palmer M."/>
            <person name="Covington J.K."/>
            <person name="Zhou E.M."/>
            <person name="Thomas S.C."/>
            <person name="Habib N."/>
            <person name="Seymour C.O."/>
            <person name="Lai D."/>
            <person name="Johnston J."/>
            <person name="Hashimi A."/>
            <person name="Jiao J.Y."/>
            <person name="Muok A.R."/>
            <person name="Liu L."/>
            <person name="Xian W.D."/>
            <person name="Zhi X.Y."/>
            <person name="Li M.M."/>
            <person name="Silva L.P."/>
            <person name="Bowen B.P."/>
            <person name="Louie K."/>
            <person name="Briegel A."/>
            <person name="Pett-Ridge J."/>
            <person name="Weber P.K."/>
            <person name="Tocheva E.I."/>
            <person name="Woyke T."/>
            <person name="Northen T.R."/>
            <person name="Mayali X."/>
            <person name="Li W.J."/>
            <person name="Hedlund B.P."/>
        </authorList>
    </citation>
    <scope>NUCLEOTIDE SEQUENCE [LARGE SCALE GENOMIC DNA]</scope>
    <source>
        <strain evidence="3 4">YIM 72310</strain>
    </source>
</reference>
<sequence length="72" mass="7289">MSVSSSAAAGRAQGRAARLPGRSVVAAGSALALAVVLLYLAGFEQGAVALFDGTTVHEFVHDARHALGFPCH</sequence>
<evidence type="ECO:0000313" key="3">
    <source>
        <dbReference type="EMBL" id="WBL36315.1"/>
    </source>
</evidence>
<dbReference type="InterPro" id="IPR012667">
    <property type="entry name" value="CbtB_put"/>
</dbReference>